<protein>
    <submittedName>
        <fullName evidence="1">Uncharacterized protein</fullName>
    </submittedName>
</protein>
<sequence>MKEIHPGIIGSEGDWDLQWKSEKGYGAAAPDGTRRSRNCGEILKTESTGAAVSVIELWRTNKRGCGDIRSRETIV</sequence>
<dbReference type="Proteomes" id="UP000887159">
    <property type="component" value="Unassembled WGS sequence"/>
</dbReference>
<reference evidence="1" key="1">
    <citation type="submission" date="2020-08" db="EMBL/GenBank/DDBJ databases">
        <title>Multicomponent nature underlies the extraordinary mechanical properties of spider dragline silk.</title>
        <authorList>
            <person name="Kono N."/>
            <person name="Nakamura H."/>
            <person name="Mori M."/>
            <person name="Yoshida Y."/>
            <person name="Ohtoshi R."/>
            <person name="Malay A.D."/>
            <person name="Moran D.A.P."/>
            <person name="Tomita M."/>
            <person name="Numata K."/>
            <person name="Arakawa K."/>
        </authorList>
    </citation>
    <scope>NUCLEOTIDE SEQUENCE</scope>
</reference>
<name>A0A8X6VGJ7_TRICX</name>
<accession>A0A8X6VGJ7</accession>
<dbReference type="AlphaFoldDB" id="A0A8X6VGJ7"/>
<proteinExistence type="predicted"/>
<keyword evidence="2" id="KW-1185">Reference proteome</keyword>
<comment type="caution">
    <text evidence="1">The sequence shown here is derived from an EMBL/GenBank/DDBJ whole genome shotgun (WGS) entry which is preliminary data.</text>
</comment>
<organism evidence="1 2">
    <name type="scientific">Trichonephila clavipes</name>
    <name type="common">Golden silk orbweaver</name>
    <name type="synonym">Nephila clavipes</name>
    <dbReference type="NCBI Taxonomy" id="2585209"/>
    <lineage>
        <taxon>Eukaryota</taxon>
        <taxon>Metazoa</taxon>
        <taxon>Ecdysozoa</taxon>
        <taxon>Arthropoda</taxon>
        <taxon>Chelicerata</taxon>
        <taxon>Arachnida</taxon>
        <taxon>Araneae</taxon>
        <taxon>Araneomorphae</taxon>
        <taxon>Entelegynae</taxon>
        <taxon>Araneoidea</taxon>
        <taxon>Nephilidae</taxon>
        <taxon>Trichonephila</taxon>
    </lineage>
</organism>
<evidence type="ECO:0000313" key="1">
    <source>
        <dbReference type="EMBL" id="GFY05240.1"/>
    </source>
</evidence>
<dbReference type="EMBL" id="BMAU01021250">
    <property type="protein sequence ID" value="GFY05240.1"/>
    <property type="molecule type" value="Genomic_DNA"/>
</dbReference>
<evidence type="ECO:0000313" key="2">
    <source>
        <dbReference type="Proteomes" id="UP000887159"/>
    </source>
</evidence>
<gene>
    <name evidence="1" type="ORF">TNCV_2206861</name>
</gene>